<feature type="region of interest" description="Disordered" evidence="2">
    <location>
        <begin position="514"/>
        <end position="737"/>
    </location>
</feature>
<dbReference type="PANTHER" id="PTHR38394:SF1">
    <property type="entry name" value="NEUROFILAMENT LIGHT PROTEIN"/>
    <property type="match status" value="1"/>
</dbReference>
<dbReference type="STRING" id="1157962.A0A250WUP7"/>
<name>A0A250WUP7_9CHLO</name>
<feature type="compositionally biased region" description="Low complexity" evidence="2">
    <location>
        <begin position="690"/>
        <end position="699"/>
    </location>
</feature>
<feature type="compositionally biased region" description="Low complexity" evidence="2">
    <location>
        <begin position="475"/>
        <end position="488"/>
    </location>
</feature>
<feature type="region of interest" description="Disordered" evidence="2">
    <location>
        <begin position="41"/>
        <end position="68"/>
    </location>
</feature>
<feature type="compositionally biased region" description="Low complexity" evidence="2">
    <location>
        <begin position="567"/>
        <end position="583"/>
    </location>
</feature>
<feature type="region of interest" description="Disordered" evidence="2">
    <location>
        <begin position="306"/>
        <end position="345"/>
    </location>
</feature>
<feature type="region of interest" description="Disordered" evidence="2">
    <location>
        <begin position="228"/>
        <end position="281"/>
    </location>
</feature>
<feature type="compositionally biased region" description="Polar residues" evidence="2">
    <location>
        <begin position="1340"/>
        <end position="1352"/>
    </location>
</feature>
<organism evidence="3 4">
    <name type="scientific">Chlamydomonas eustigma</name>
    <dbReference type="NCBI Taxonomy" id="1157962"/>
    <lineage>
        <taxon>Eukaryota</taxon>
        <taxon>Viridiplantae</taxon>
        <taxon>Chlorophyta</taxon>
        <taxon>core chlorophytes</taxon>
        <taxon>Chlorophyceae</taxon>
        <taxon>CS clade</taxon>
        <taxon>Chlamydomonadales</taxon>
        <taxon>Chlamydomonadaceae</taxon>
        <taxon>Chlamydomonas</taxon>
    </lineage>
</organism>
<feature type="region of interest" description="Disordered" evidence="2">
    <location>
        <begin position="1413"/>
        <end position="1444"/>
    </location>
</feature>
<feature type="coiled-coil region" evidence="1">
    <location>
        <begin position="1142"/>
        <end position="1169"/>
    </location>
</feature>
<dbReference type="PANTHER" id="PTHR38394">
    <property type="entry name" value="NEUROFILAMENT LIGHT PROTEIN"/>
    <property type="match status" value="1"/>
</dbReference>
<keyword evidence="1" id="KW-0175">Coiled coil</keyword>
<evidence type="ECO:0000256" key="2">
    <source>
        <dbReference type="SAM" id="MobiDB-lite"/>
    </source>
</evidence>
<evidence type="ECO:0000313" key="3">
    <source>
        <dbReference type="EMBL" id="GAX74531.1"/>
    </source>
</evidence>
<feature type="compositionally biased region" description="Polar residues" evidence="2">
    <location>
        <begin position="716"/>
        <end position="737"/>
    </location>
</feature>
<dbReference type="EMBL" id="BEGY01000008">
    <property type="protein sequence ID" value="GAX74531.1"/>
    <property type="molecule type" value="Genomic_DNA"/>
</dbReference>
<feature type="compositionally biased region" description="Polar residues" evidence="2">
    <location>
        <begin position="271"/>
        <end position="281"/>
    </location>
</feature>
<gene>
    <name evidence="3" type="ORF">CEUSTIGMA_g1980.t1</name>
</gene>
<sequence>MERQLSNIADKLFSNPFKKLNLQSEIKQREAARLKLELETAQRQKWQKGSSPRTPHNDPSSSGARTFRRLDTVAKRQLSTEECLASVRSLLEQLRQMNPNDVHAFPLLNESQRLVQQLRETPNAKQGPDKEAWLIQIGDLQNEVQGQTERLVSSASARPPPQPVSGPGIQQAQAVASALAAQRQAAAQQSSTQAPLSTPSRPVLQKAVKNNSMSTASGSAVPVASLKLNPSLKSGNPAFGPLQQQPHPEQGHAVGPLQQQPHPEQGHAVGPSQTSTSFTVPQGQAAAARIALGLTGKIVSQAFSSAVDTSGDARSQKQGPAIPEGRTSVQSPARRNSTLVSTRKTAATTSSAVDDLFSGLSVLEAESSSKWIDGLVTATAKSAASAAAEVAEGYGARREVADASSSSSSSTMASVRQAVMQANGHSPLLISVDSGAMSQGQDMTLSTMSTLSPSVHSTVTTAANSWSAGATAGATTGATASADSSSTSIQGNAGQAAGGSEASPLRLLLTSREVSTPAASPIESLRSKSDMIDMTTGEAEGVGKRSIKKKTRGLKVGYGNIEDPMGPSTSASPRSAFSTSSSALGGAPSRLLQGSSSASRKTAEAIEKAQAAVEEAPRPMWPPPQQQQQSFGMTASSSSSSSGKQSSSGSRGVTAPSASNVAARRLNLPVNGFMRTSNSGSSAQPLPDHTSSTSTSSTSQAANSVQKVRQAPAEPSSHSLVSGQMSSVTTHEKGSNVSHTEVFSAGTSSLPSSGPPPLLIQAEPSQPGKIHDLSTPGGRLAAYLGGLSGTLPECRKIAKQVAEGMAQQLEAAMSTALHVEQEAWASRRKLLADASEAEDAVGKLESLQALAGEAEEFEEAAALGERMQGLRSQALSLRAGAQQKDQEAGHQASQRLNLISQKAQVWDELSQYYQHLSKLQARHITQWEACSSHQNQEIEVLEQQQAQVSSAINEARSYVEARRVELETRRIDLEARMKVAAGPLYTEHEKLAISHSSLQADVNRLLAMLSEKQQELQRVSLQLTETSNQMKQHTAQYTAELDTLQADEVQLEVQQASLRQQEGLLSGSRDQALKRKEEARQQREVLAEEARELAAEAESFAECAEAVRKSGEVERGWATDRQVLLDKETSAREQEAALMKCIEEIQVDLTALQDKRAKLTAEVAVVQQQAAVATQALPGLEAAKKEAAARKDFKEAAKLSAEAKALMMQHEDLLQRVQEVMVAASQAAVAEASKSSELEQMKLMVPEVQKEVASAHLTYLQHCIQNKQISLNLAVQQEGYEEAQKLQTELESDLAEVTRLAAKWDLQSPVQDPVQTSTTGTSGMPPAQPTKPMTLKDCASINSTSAAPSASFRSEDAVQESRPALKQAPSRSLNDLSNLLDGRSPLLSLNQLRLGEGSSNSWSYPQLTNLIDSHASPNGSTKDAVASPNAGTKATSRSTNGVRPEALKTDQGAEATALWVGNTLFNARGDTGSSNKISGLANEITAVSLRDPSLSAGLSNGHHQQQLGASADAQLPSIGAFNSQDSQASDTSMLSDIKKSSGIINPLTLGAGASHLESDLEADELPQWTKAELLSNEMYQKANS</sequence>
<feature type="compositionally biased region" description="Polar residues" evidence="2">
    <location>
        <begin position="1308"/>
        <end position="1322"/>
    </location>
</feature>
<dbReference type="OrthoDB" id="553250at2759"/>
<proteinExistence type="predicted"/>
<feature type="region of interest" description="Disordered" evidence="2">
    <location>
        <begin position="145"/>
        <end position="171"/>
    </location>
</feature>
<feature type="compositionally biased region" description="Polar residues" evidence="2">
    <location>
        <begin position="327"/>
        <end position="340"/>
    </location>
</feature>
<protein>
    <submittedName>
        <fullName evidence="3">Uncharacterized protein</fullName>
    </submittedName>
</protein>
<keyword evidence="4" id="KW-1185">Reference proteome</keyword>
<feature type="compositionally biased region" description="Polar residues" evidence="2">
    <location>
        <begin position="306"/>
        <end position="318"/>
    </location>
</feature>
<evidence type="ECO:0000313" key="4">
    <source>
        <dbReference type="Proteomes" id="UP000232323"/>
    </source>
</evidence>
<comment type="caution">
    <text evidence="3">The sequence shown here is derived from an EMBL/GenBank/DDBJ whole genome shotgun (WGS) entry which is preliminary data.</text>
</comment>
<reference evidence="3 4" key="1">
    <citation type="submission" date="2017-08" db="EMBL/GenBank/DDBJ databases">
        <title>Acidophilic green algal genome provides insights into adaptation to an acidic environment.</title>
        <authorList>
            <person name="Hirooka S."/>
            <person name="Hirose Y."/>
            <person name="Kanesaki Y."/>
            <person name="Higuchi S."/>
            <person name="Fujiwara T."/>
            <person name="Onuma R."/>
            <person name="Era A."/>
            <person name="Ohbayashi R."/>
            <person name="Uzuka A."/>
            <person name="Nozaki H."/>
            <person name="Yoshikawa H."/>
            <person name="Miyagishima S.Y."/>
        </authorList>
    </citation>
    <scope>NUCLEOTIDE SEQUENCE [LARGE SCALE GENOMIC DNA]</scope>
    <source>
        <strain evidence="3 4">NIES-2499</strain>
    </source>
</reference>
<feature type="coiled-coil region" evidence="1">
    <location>
        <begin position="995"/>
        <end position="1096"/>
    </location>
</feature>
<feature type="compositionally biased region" description="Polar residues" evidence="2">
    <location>
        <begin position="43"/>
        <end position="64"/>
    </location>
</feature>
<evidence type="ECO:0000256" key="1">
    <source>
        <dbReference type="SAM" id="Coils"/>
    </source>
</evidence>
<feature type="region of interest" description="Disordered" evidence="2">
    <location>
        <begin position="475"/>
        <end position="501"/>
    </location>
</feature>
<feature type="compositionally biased region" description="Polar residues" evidence="2">
    <location>
        <begin position="674"/>
        <end position="684"/>
    </location>
</feature>
<feature type="compositionally biased region" description="Polar residues" evidence="2">
    <location>
        <begin position="1429"/>
        <end position="1441"/>
    </location>
</feature>
<feature type="region of interest" description="Disordered" evidence="2">
    <location>
        <begin position="1308"/>
        <end position="1377"/>
    </location>
</feature>
<accession>A0A250WUP7</accession>
<feature type="compositionally biased region" description="Polar residues" evidence="2">
    <location>
        <begin position="145"/>
        <end position="156"/>
    </location>
</feature>
<feature type="compositionally biased region" description="Low complexity" evidence="2">
    <location>
        <begin position="636"/>
        <end position="650"/>
    </location>
</feature>
<dbReference type="Proteomes" id="UP000232323">
    <property type="component" value="Unassembled WGS sequence"/>
</dbReference>